<feature type="transmembrane region" description="Helical" evidence="6">
    <location>
        <begin position="459"/>
        <end position="483"/>
    </location>
</feature>
<feature type="transmembrane region" description="Helical" evidence="6">
    <location>
        <begin position="226"/>
        <end position="244"/>
    </location>
</feature>
<evidence type="ECO:0000256" key="3">
    <source>
        <dbReference type="ARBA" id="ARBA00022989"/>
    </source>
</evidence>
<evidence type="ECO:0000259" key="7">
    <source>
        <dbReference type="PROSITE" id="PS50850"/>
    </source>
</evidence>
<dbReference type="Gene3D" id="1.20.1250.20">
    <property type="entry name" value="MFS general substrate transporter like domains"/>
    <property type="match status" value="2"/>
</dbReference>
<feature type="transmembrane region" description="Helical" evidence="6">
    <location>
        <begin position="333"/>
        <end position="352"/>
    </location>
</feature>
<feature type="domain" description="Major facilitator superfamily (MFS) profile" evidence="7">
    <location>
        <begin position="72"/>
        <end position="565"/>
    </location>
</feature>
<dbReference type="PANTHER" id="PTHR23501:SF156">
    <property type="entry name" value="TRANSPORTER, PUTATIVE-RELATED"/>
    <property type="match status" value="1"/>
</dbReference>
<sequence length="579" mass="62566">MVYGSPKESTEPQQNASSHAGISLARQGVAHCDNNDTKEASTSVYAAGEVGVENDATARQPTKRKPIKFHLAFLAINIACFIFALDSTSLSVAIPSIAEQLHGTTLQSFWAGIAFLLATVITQPLYTSMSDIYGRKPLFQIAFFLFTVGSIVFGLAPNMPAIISGRLIQGLGGGGMDVLSEIIVADMVALKDRPVYLGLMAIPIAVGSILGPSLAAVLVQYASWRWIGWINLPFIGVAYPLILFCLKLKPIDNSLMQRTKQLDWIGMAIFTSACTLFVLPLTWGGTLYSWQSWKTLLPFVVGILGLIVFAWYESKPSRPIIPHRIFYPRTASVTLVTAVLHGMLLFSLLQYLPFFYQAVAGETLIRSALSLLPTSIISVLAAGSSAALVGPLKGYRWPMWISWITLTVGSGLLSLFSVSTSTAMKYGLPIVWGLGIGALLRIAQLPMQASVANIDDTGVAIGLLMFARLLGGLTGLAISSTIFSNAFGPSISKIIPDLPANLQVLGNANTAIEFIPKLRTIDIPSDVLLLIRKAYLDAFQAIFYTMTGISGLGFFISLGLEELSLDKEERGQQQFDDEE</sequence>
<feature type="transmembrane region" description="Helical" evidence="6">
    <location>
        <begin position="106"/>
        <end position="126"/>
    </location>
</feature>
<dbReference type="InterPro" id="IPR011701">
    <property type="entry name" value="MFS"/>
</dbReference>
<dbReference type="GO" id="GO:0005886">
    <property type="term" value="C:plasma membrane"/>
    <property type="evidence" value="ECO:0007669"/>
    <property type="project" value="TreeGrafter"/>
</dbReference>
<feature type="transmembrane region" description="Helical" evidence="6">
    <location>
        <begin position="138"/>
        <end position="156"/>
    </location>
</feature>
<dbReference type="Pfam" id="PF07690">
    <property type="entry name" value="MFS_1"/>
    <property type="match status" value="1"/>
</dbReference>
<protein>
    <recommendedName>
        <fullName evidence="7">Major facilitator superfamily (MFS) profile domain-containing protein</fullName>
    </recommendedName>
</protein>
<name>A0A2K0TCE6_9HYPO</name>
<evidence type="ECO:0000313" key="9">
    <source>
        <dbReference type="Proteomes" id="UP000236546"/>
    </source>
</evidence>
<evidence type="ECO:0000256" key="4">
    <source>
        <dbReference type="ARBA" id="ARBA00023136"/>
    </source>
</evidence>
<gene>
    <name evidence="8" type="ORF">TGAMA5MH_05128</name>
</gene>
<dbReference type="GO" id="GO:0022857">
    <property type="term" value="F:transmembrane transporter activity"/>
    <property type="evidence" value="ECO:0007669"/>
    <property type="project" value="InterPro"/>
</dbReference>
<organism evidence="8 9">
    <name type="scientific">Trichoderma gamsii</name>
    <dbReference type="NCBI Taxonomy" id="398673"/>
    <lineage>
        <taxon>Eukaryota</taxon>
        <taxon>Fungi</taxon>
        <taxon>Dikarya</taxon>
        <taxon>Ascomycota</taxon>
        <taxon>Pezizomycotina</taxon>
        <taxon>Sordariomycetes</taxon>
        <taxon>Hypocreomycetidae</taxon>
        <taxon>Hypocreales</taxon>
        <taxon>Hypocreaceae</taxon>
        <taxon>Trichoderma</taxon>
    </lineage>
</organism>
<feature type="compositionally biased region" description="Polar residues" evidence="5">
    <location>
        <begin position="11"/>
        <end position="20"/>
    </location>
</feature>
<dbReference type="PANTHER" id="PTHR23501">
    <property type="entry name" value="MAJOR FACILITATOR SUPERFAMILY"/>
    <property type="match status" value="1"/>
</dbReference>
<keyword evidence="4 6" id="KW-0472">Membrane</keyword>
<dbReference type="PRINTS" id="PR01036">
    <property type="entry name" value="TCRTETB"/>
</dbReference>
<feature type="transmembrane region" description="Helical" evidence="6">
    <location>
        <begin position="538"/>
        <end position="560"/>
    </location>
</feature>
<dbReference type="InterPro" id="IPR036259">
    <property type="entry name" value="MFS_trans_sf"/>
</dbReference>
<dbReference type="AlphaFoldDB" id="A0A2K0TCE6"/>
<proteinExistence type="predicted"/>
<accession>A0A2K0TCE6</accession>
<dbReference type="SUPFAM" id="SSF103473">
    <property type="entry name" value="MFS general substrate transporter"/>
    <property type="match status" value="1"/>
</dbReference>
<feature type="transmembrane region" description="Helical" evidence="6">
    <location>
        <begin position="264"/>
        <end position="283"/>
    </location>
</feature>
<dbReference type="InterPro" id="IPR020846">
    <property type="entry name" value="MFS_dom"/>
</dbReference>
<feature type="transmembrane region" description="Helical" evidence="6">
    <location>
        <begin position="400"/>
        <end position="420"/>
    </location>
</feature>
<evidence type="ECO:0000313" key="8">
    <source>
        <dbReference type="EMBL" id="PNP43193.1"/>
    </source>
</evidence>
<evidence type="ECO:0000256" key="6">
    <source>
        <dbReference type="SAM" id="Phobius"/>
    </source>
</evidence>
<evidence type="ECO:0000256" key="1">
    <source>
        <dbReference type="ARBA" id="ARBA00004141"/>
    </source>
</evidence>
<keyword evidence="3 6" id="KW-1133">Transmembrane helix</keyword>
<feature type="region of interest" description="Disordered" evidence="5">
    <location>
        <begin position="1"/>
        <end position="20"/>
    </location>
</feature>
<feature type="transmembrane region" description="Helical" evidence="6">
    <location>
        <begin position="196"/>
        <end position="220"/>
    </location>
</feature>
<feature type="transmembrane region" description="Helical" evidence="6">
    <location>
        <begin position="426"/>
        <end position="447"/>
    </location>
</feature>
<feature type="transmembrane region" description="Helical" evidence="6">
    <location>
        <begin position="364"/>
        <end position="388"/>
    </location>
</feature>
<dbReference type="EMBL" id="MTYH01000049">
    <property type="protein sequence ID" value="PNP43193.1"/>
    <property type="molecule type" value="Genomic_DNA"/>
</dbReference>
<dbReference type="OrthoDB" id="4139357at2759"/>
<dbReference type="PROSITE" id="PS50850">
    <property type="entry name" value="MFS"/>
    <property type="match status" value="1"/>
</dbReference>
<feature type="transmembrane region" description="Helical" evidence="6">
    <location>
        <begin position="69"/>
        <end position="94"/>
    </location>
</feature>
<reference evidence="8 9" key="1">
    <citation type="submission" date="2017-02" db="EMBL/GenBank/DDBJ databases">
        <title>Genomes of Trichoderma spp. with biocontrol activity.</title>
        <authorList>
            <person name="Gardiner D."/>
            <person name="Kazan K."/>
            <person name="Vos C."/>
            <person name="Harvey P."/>
        </authorList>
    </citation>
    <scope>NUCLEOTIDE SEQUENCE [LARGE SCALE GENOMIC DNA]</scope>
    <source>
        <strain evidence="8 9">A5MH</strain>
    </source>
</reference>
<dbReference type="Proteomes" id="UP000236546">
    <property type="component" value="Unassembled WGS sequence"/>
</dbReference>
<evidence type="ECO:0000256" key="5">
    <source>
        <dbReference type="SAM" id="MobiDB-lite"/>
    </source>
</evidence>
<keyword evidence="2 6" id="KW-0812">Transmembrane</keyword>
<evidence type="ECO:0000256" key="2">
    <source>
        <dbReference type="ARBA" id="ARBA00022692"/>
    </source>
</evidence>
<comment type="subcellular location">
    <subcellularLocation>
        <location evidence="1">Membrane</location>
        <topology evidence="1">Multi-pass membrane protein</topology>
    </subcellularLocation>
</comment>
<feature type="transmembrane region" description="Helical" evidence="6">
    <location>
        <begin position="295"/>
        <end position="312"/>
    </location>
</feature>
<comment type="caution">
    <text evidence="8">The sequence shown here is derived from an EMBL/GenBank/DDBJ whole genome shotgun (WGS) entry which is preliminary data.</text>
</comment>